<sequence>MEGFVKDINCRGATDTNTHEDILAGRLQELALSLSLKYLSFDFVGTSLDKSYEEFGTIQLCFDFPTVYIMFSAGIGMLSMVKHAVLRMTGDNKVTGNNPFWLLNKDGLVTKARNNIEAFARGFGPKEIEGFGEGAVSLKCLASYMANEEINKGILFPSISSIRHITMQVGAAIVREGVVKELAEGHGDIGTKELMHMPEKKRRNM</sequence>
<organism evidence="1 2">
    <name type="scientific">Kingdonia uniflora</name>
    <dbReference type="NCBI Taxonomy" id="39325"/>
    <lineage>
        <taxon>Eukaryota</taxon>
        <taxon>Viridiplantae</taxon>
        <taxon>Streptophyta</taxon>
        <taxon>Embryophyta</taxon>
        <taxon>Tracheophyta</taxon>
        <taxon>Spermatophyta</taxon>
        <taxon>Magnoliopsida</taxon>
        <taxon>Ranunculales</taxon>
        <taxon>Circaeasteraceae</taxon>
        <taxon>Kingdonia</taxon>
    </lineage>
</organism>
<proteinExistence type="predicted"/>
<dbReference type="EMBL" id="JACGCM010000724">
    <property type="protein sequence ID" value="KAF6167450.1"/>
    <property type="molecule type" value="Genomic_DNA"/>
</dbReference>
<evidence type="ECO:0000313" key="1">
    <source>
        <dbReference type="EMBL" id="KAF6167450.1"/>
    </source>
</evidence>
<gene>
    <name evidence="1" type="ORF">GIB67_031651</name>
</gene>
<dbReference type="OrthoDB" id="244158at2759"/>
<reference evidence="1 2" key="1">
    <citation type="journal article" date="2020" name="IScience">
        <title>Genome Sequencing of the Endangered Kingdonia uniflora (Circaeasteraceae, Ranunculales) Reveals Potential Mechanisms of Evolutionary Specialization.</title>
        <authorList>
            <person name="Sun Y."/>
            <person name="Deng T."/>
            <person name="Zhang A."/>
            <person name="Moore M.J."/>
            <person name="Landis J.B."/>
            <person name="Lin N."/>
            <person name="Zhang H."/>
            <person name="Zhang X."/>
            <person name="Huang J."/>
            <person name="Zhang X."/>
            <person name="Sun H."/>
            <person name="Wang H."/>
        </authorList>
    </citation>
    <scope>NUCLEOTIDE SEQUENCE [LARGE SCALE GENOMIC DNA]</scope>
    <source>
        <strain evidence="1">TB1705</strain>
        <tissue evidence="1">Leaf</tissue>
    </source>
</reference>
<dbReference type="Proteomes" id="UP000541444">
    <property type="component" value="Unassembled WGS sequence"/>
</dbReference>
<dbReference type="AlphaFoldDB" id="A0A7J7NKB6"/>
<protein>
    <submittedName>
        <fullName evidence="1">Uncharacterized protein</fullName>
    </submittedName>
</protein>
<dbReference type="Gene3D" id="3.40.50.720">
    <property type="entry name" value="NAD(P)-binding Rossmann-like Domain"/>
    <property type="match status" value="1"/>
</dbReference>
<accession>A0A7J7NKB6</accession>
<comment type="caution">
    <text evidence="1">The sequence shown here is derived from an EMBL/GenBank/DDBJ whole genome shotgun (WGS) entry which is preliminary data.</text>
</comment>
<evidence type="ECO:0000313" key="2">
    <source>
        <dbReference type="Proteomes" id="UP000541444"/>
    </source>
</evidence>
<keyword evidence="2" id="KW-1185">Reference proteome</keyword>
<name>A0A7J7NKB6_9MAGN</name>